<evidence type="ECO:0000256" key="4">
    <source>
        <dbReference type="ARBA" id="ARBA00022553"/>
    </source>
</evidence>
<dbReference type="GO" id="GO:0052621">
    <property type="term" value="F:diguanylate cyclase activity"/>
    <property type="evidence" value="ECO:0007669"/>
    <property type="project" value="UniProtKB-EC"/>
</dbReference>
<dbReference type="CDD" id="cd00130">
    <property type="entry name" value="PAS"/>
    <property type="match status" value="1"/>
</dbReference>
<evidence type="ECO:0000256" key="11">
    <source>
        <dbReference type="ARBA" id="ARBA00023012"/>
    </source>
</evidence>
<dbReference type="AlphaFoldDB" id="A0A0R3CPS2"/>
<evidence type="ECO:0000313" key="19">
    <source>
        <dbReference type="Proteomes" id="UP000051380"/>
    </source>
</evidence>
<dbReference type="PROSITE" id="PS50887">
    <property type="entry name" value="GGDEF"/>
    <property type="match status" value="1"/>
</dbReference>
<dbReference type="GO" id="GO:1902201">
    <property type="term" value="P:negative regulation of bacterial-type flagellum-dependent cell motility"/>
    <property type="evidence" value="ECO:0007669"/>
    <property type="project" value="TreeGrafter"/>
</dbReference>
<dbReference type="PROSITE" id="PS51257">
    <property type="entry name" value="PROKAR_LIPOPROTEIN"/>
    <property type="match status" value="1"/>
</dbReference>
<dbReference type="EC" id="2.7.7.65" evidence="2"/>
<keyword evidence="6 14" id="KW-0812">Transmembrane</keyword>
<keyword evidence="8" id="KW-0418">Kinase</keyword>
<dbReference type="InterPro" id="IPR033479">
    <property type="entry name" value="dCache_1"/>
</dbReference>
<dbReference type="PROSITE" id="PS50113">
    <property type="entry name" value="PAC"/>
    <property type="match status" value="1"/>
</dbReference>
<dbReference type="SMART" id="SM00086">
    <property type="entry name" value="PAC"/>
    <property type="match status" value="1"/>
</dbReference>
<dbReference type="GO" id="GO:0005524">
    <property type="term" value="F:ATP binding"/>
    <property type="evidence" value="ECO:0007669"/>
    <property type="project" value="UniProtKB-KW"/>
</dbReference>
<dbReference type="GO" id="GO:0000160">
    <property type="term" value="P:phosphorelay signal transduction system"/>
    <property type="evidence" value="ECO:0007669"/>
    <property type="project" value="UniProtKB-KW"/>
</dbReference>
<accession>A0A0R3CPS2</accession>
<keyword evidence="12 14" id="KW-0472">Membrane</keyword>
<keyword evidence="10 14" id="KW-1133">Transmembrane helix</keyword>
<dbReference type="SUPFAM" id="SSF55073">
    <property type="entry name" value="Nucleotide cyclase"/>
    <property type="match status" value="1"/>
</dbReference>
<sequence length="634" mass="69544">MIDHRSDLRKGRLTLWASAFVAVACLAIVALSGWREWSQRQTLLKGSETDVTNLARSVTQHADDTFELADTVLNVLVGQLELEGTSPAAIAKIQTFLSRRKAANRIRAVFVYDETGRWLATSEPVDFAGLNNSDREYFQHHRAVAERGTFIGGPVRSRSGGQWIITASRRFDHPDGSFAGVALTTIDVDYFLQFYRGFDVGQNGSIALATAKGVVLARSPDNGYTGRDLSNAPLFRNFRERPSADVYYFTSPLDGVRRLSFYQLSSRYPVVVVATESEDDVLAPWRKAALTRVVAVLGLIGGLAVAGVWLVRQLHMRQKMAAALIAKEADFRLLAEQSGDMVMRIAVDGRILYTSPSSARVLGWAPNELVDTSALAGINPADLARVEETISALMNGEAEEARITYRTRHREKGEVWIETALRVARSAQSGDINGVVAISRDMTERKDLEDKLAALASSDGLTDLANRRHFDERLEAEWDRARREGRPLSLLLMDVDHFKSFNDQYGHQAGDACLRSVAGVLAEQARRPADLAARYGGEEFALLLPNTDTGGCEQVGERIRQAIQDLGILHALNPPSKQVTLSIGGATHMSFGDNADFTSLIAAADKALYAAKESGRNRLVMSGQIIAWPSAIRA</sequence>
<dbReference type="SMART" id="SM00091">
    <property type="entry name" value="PAS"/>
    <property type="match status" value="1"/>
</dbReference>
<evidence type="ECO:0000256" key="2">
    <source>
        <dbReference type="ARBA" id="ARBA00012528"/>
    </source>
</evidence>
<dbReference type="InterPro" id="IPR000700">
    <property type="entry name" value="PAS-assoc_C"/>
</dbReference>
<dbReference type="CDD" id="cd01949">
    <property type="entry name" value="GGDEF"/>
    <property type="match status" value="1"/>
</dbReference>
<evidence type="ECO:0000256" key="9">
    <source>
        <dbReference type="ARBA" id="ARBA00022840"/>
    </source>
</evidence>
<dbReference type="GO" id="GO:0005886">
    <property type="term" value="C:plasma membrane"/>
    <property type="evidence" value="ECO:0007669"/>
    <property type="project" value="UniProtKB-SubCell"/>
</dbReference>
<dbReference type="GO" id="GO:0043709">
    <property type="term" value="P:cell adhesion involved in single-species biofilm formation"/>
    <property type="evidence" value="ECO:0007669"/>
    <property type="project" value="TreeGrafter"/>
</dbReference>
<dbReference type="EMBL" id="LJYF01000012">
    <property type="protein sequence ID" value="KRP99666.1"/>
    <property type="molecule type" value="Genomic_DNA"/>
</dbReference>
<dbReference type="NCBIfam" id="TIGR00229">
    <property type="entry name" value="sensory_box"/>
    <property type="match status" value="1"/>
</dbReference>
<feature type="transmembrane region" description="Helical" evidence="14">
    <location>
        <begin position="12"/>
        <end position="34"/>
    </location>
</feature>
<organism evidence="18 19">
    <name type="scientific">Bradyrhizobium yuanmingense</name>
    <dbReference type="NCBI Taxonomy" id="108015"/>
    <lineage>
        <taxon>Bacteria</taxon>
        <taxon>Pseudomonadati</taxon>
        <taxon>Pseudomonadota</taxon>
        <taxon>Alphaproteobacteria</taxon>
        <taxon>Hyphomicrobiales</taxon>
        <taxon>Nitrobacteraceae</taxon>
        <taxon>Bradyrhizobium</taxon>
    </lineage>
</organism>
<evidence type="ECO:0000256" key="3">
    <source>
        <dbReference type="ARBA" id="ARBA00022475"/>
    </source>
</evidence>
<dbReference type="NCBIfam" id="TIGR00254">
    <property type="entry name" value="GGDEF"/>
    <property type="match status" value="1"/>
</dbReference>
<dbReference type="CDD" id="cd12915">
    <property type="entry name" value="PDC2_DGC_like"/>
    <property type="match status" value="1"/>
</dbReference>
<evidence type="ECO:0000313" key="18">
    <source>
        <dbReference type="EMBL" id="KRP99666.1"/>
    </source>
</evidence>
<keyword evidence="9" id="KW-0067">ATP-binding</keyword>
<dbReference type="InterPro" id="IPR050469">
    <property type="entry name" value="Diguanylate_Cyclase"/>
</dbReference>
<feature type="domain" description="GGDEF" evidence="17">
    <location>
        <begin position="486"/>
        <end position="624"/>
    </location>
</feature>
<dbReference type="FunFam" id="3.30.70.270:FF:000001">
    <property type="entry name" value="Diguanylate cyclase domain protein"/>
    <property type="match status" value="1"/>
</dbReference>
<dbReference type="SUPFAM" id="SSF55785">
    <property type="entry name" value="PYP-like sensor domain (PAS domain)"/>
    <property type="match status" value="1"/>
</dbReference>
<dbReference type="Gene3D" id="3.30.450.20">
    <property type="entry name" value="PAS domain"/>
    <property type="match status" value="3"/>
</dbReference>
<dbReference type="STRING" id="108015.GA0061099_1001799"/>
<dbReference type="InterPro" id="IPR013656">
    <property type="entry name" value="PAS_4"/>
</dbReference>
<evidence type="ECO:0000256" key="5">
    <source>
        <dbReference type="ARBA" id="ARBA00022679"/>
    </source>
</evidence>
<dbReference type="SMART" id="SM00267">
    <property type="entry name" value="GGDEF"/>
    <property type="match status" value="1"/>
</dbReference>
<feature type="domain" description="PAS" evidence="15">
    <location>
        <begin position="327"/>
        <end position="397"/>
    </location>
</feature>
<dbReference type="InterPro" id="IPR035965">
    <property type="entry name" value="PAS-like_dom_sf"/>
</dbReference>
<evidence type="ECO:0000256" key="6">
    <source>
        <dbReference type="ARBA" id="ARBA00022692"/>
    </source>
</evidence>
<comment type="subcellular location">
    <subcellularLocation>
        <location evidence="1">Cell membrane</location>
        <topology evidence="1">Multi-pass membrane protein</topology>
    </subcellularLocation>
</comment>
<dbReference type="InterPro" id="IPR000160">
    <property type="entry name" value="GGDEF_dom"/>
</dbReference>
<evidence type="ECO:0000256" key="7">
    <source>
        <dbReference type="ARBA" id="ARBA00022741"/>
    </source>
</evidence>
<evidence type="ECO:0000259" key="15">
    <source>
        <dbReference type="PROSITE" id="PS50112"/>
    </source>
</evidence>
<dbReference type="InterPro" id="IPR001610">
    <property type="entry name" value="PAC"/>
</dbReference>
<dbReference type="PANTHER" id="PTHR45138">
    <property type="entry name" value="REGULATORY COMPONENTS OF SENSORY TRANSDUCTION SYSTEM"/>
    <property type="match status" value="1"/>
</dbReference>
<evidence type="ECO:0000256" key="8">
    <source>
        <dbReference type="ARBA" id="ARBA00022777"/>
    </source>
</evidence>
<dbReference type="PROSITE" id="PS50112">
    <property type="entry name" value="PAS"/>
    <property type="match status" value="1"/>
</dbReference>
<dbReference type="Pfam" id="PF02743">
    <property type="entry name" value="dCache_1"/>
    <property type="match status" value="1"/>
</dbReference>
<evidence type="ECO:0000256" key="14">
    <source>
        <dbReference type="SAM" id="Phobius"/>
    </source>
</evidence>
<dbReference type="InterPro" id="IPR000014">
    <property type="entry name" value="PAS"/>
</dbReference>
<dbReference type="Gene3D" id="3.30.70.270">
    <property type="match status" value="1"/>
</dbReference>
<feature type="domain" description="PAC" evidence="16">
    <location>
        <begin position="401"/>
        <end position="454"/>
    </location>
</feature>
<comment type="caution">
    <text evidence="18">The sequence shown here is derived from an EMBL/GenBank/DDBJ whole genome shotgun (WGS) entry which is preliminary data.</text>
</comment>
<dbReference type="SUPFAM" id="SSF103190">
    <property type="entry name" value="Sensory domain-like"/>
    <property type="match status" value="1"/>
</dbReference>
<keyword evidence="4" id="KW-0597">Phosphoprotein</keyword>
<dbReference type="Pfam" id="PF08448">
    <property type="entry name" value="PAS_4"/>
    <property type="match status" value="1"/>
</dbReference>
<name>A0A0R3CPS2_9BRAD</name>
<keyword evidence="7" id="KW-0547">Nucleotide-binding</keyword>
<reference evidence="18 19" key="1">
    <citation type="submission" date="2015-09" db="EMBL/GenBank/DDBJ databases">
        <title>Draft Genome Sequence of the Strain BR 3267 (Bradyrhizobium yuanmingense) recommended as inoculant for cowpea in Brazil.</title>
        <authorList>
            <person name="Simoes-Araujo J.L."/>
            <person name="Zilli J.E."/>
        </authorList>
    </citation>
    <scope>NUCLEOTIDE SEQUENCE [LARGE SCALE GENOMIC DNA]</scope>
    <source>
        <strain evidence="18 19">BR3267</strain>
    </source>
</reference>
<feature type="transmembrane region" description="Helical" evidence="14">
    <location>
        <begin position="289"/>
        <end position="311"/>
    </location>
</feature>
<dbReference type="InterPro" id="IPR029787">
    <property type="entry name" value="Nucleotide_cyclase"/>
</dbReference>
<evidence type="ECO:0000256" key="12">
    <source>
        <dbReference type="ARBA" id="ARBA00023136"/>
    </source>
</evidence>
<evidence type="ECO:0000259" key="17">
    <source>
        <dbReference type="PROSITE" id="PS50887"/>
    </source>
</evidence>
<dbReference type="CDD" id="cd12914">
    <property type="entry name" value="PDC1_DGC_like"/>
    <property type="match status" value="1"/>
</dbReference>
<evidence type="ECO:0000256" key="10">
    <source>
        <dbReference type="ARBA" id="ARBA00022989"/>
    </source>
</evidence>
<evidence type="ECO:0000256" key="13">
    <source>
        <dbReference type="ARBA" id="ARBA00034247"/>
    </source>
</evidence>
<protein>
    <recommendedName>
        <fullName evidence="2">diguanylate cyclase</fullName>
        <ecNumber evidence="2">2.7.7.65</ecNumber>
    </recommendedName>
</protein>
<dbReference type="PANTHER" id="PTHR45138:SF9">
    <property type="entry name" value="DIGUANYLATE CYCLASE DGCM-RELATED"/>
    <property type="match status" value="1"/>
</dbReference>
<gene>
    <name evidence="18" type="ORF">AOQ72_14370</name>
</gene>
<evidence type="ECO:0000259" key="16">
    <source>
        <dbReference type="PROSITE" id="PS50113"/>
    </source>
</evidence>
<dbReference type="Proteomes" id="UP000051380">
    <property type="component" value="Unassembled WGS sequence"/>
</dbReference>
<dbReference type="InterPro" id="IPR029151">
    <property type="entry name" value="Sensor-like_sf"/>
</dbReference>
<keyword evidence="5" id="KW-0808">Transferase</keyword>
<dbReference type="GO" id="GO:0016301">
    <property type="term" value="F:kinase activity"/>
    <property type="evidence" value="ECO:0007669"/>
    <property type="project" value="UniProtKB-KW"/>
</dbReference>
<dbReference type="InterPro" id="IPR043128">
    <property type="entry name" value="Rev_trsase/Diguanyl_cyclase"/>
</dbReference>
<keyword evidence="3" id="KW-1003">Cell membrane</keyword>
<comment type="catalytic activity">
    <reaction evidence="13">
        <text>2 GTP = 3',3'-c-di-GMP + 2 diphosphate</text>
        <dbReference type="Rhea" id="RHEA:24898"/>
        <dbReference type="ChEBI" id="CHEBI:33019"/>
        <dbReference type="ChEBI" id="CHEBI:37565"/>
        <dbReference type="ChEBI" id="CHEBI:58805"/>
        <dbReference type="EC" id="2.7.7.65"/>
    </reaction>
</comment>
<proteinExistence type="predicted"/>
<dbReference type="Pfam" id="PF00990">
    <property type="entry name" value="GGDEF"/>
    <property type="match status" value="1"/>
</dbReference>
<keyword evidence="11" id="KW-0902">Two-component regulatory system</keyword>
<dbReference type="RefSeq" id="WP_057026984.1">
    <property type="nucleotide sequence ID" value="NZ_LJYF01000012.1"/>
</dbReference>
<evidence type="ECO:0000256" key="1">
    <source>
        <dbReference type="ARBA" id="ARBA00004651"/>
    </source>
</evidence>